<evidence type="ECO:0000256" key="4">
    <source>
        <dbReference type="ARBA" id="ARBA00022692"/>
    </source>
</evidence>
<evidence type="ECO:0000313" key="13">
    <source>
        <dbReference type="Ensembl" id="ENSMZEP00005033647.1"/>
    </source>
</evidence>
<dbReference type="InterPro" id="IPR015943">
    <property type="entry name" value="WD40/YVTN_repeat-like_dom_sf"/>
</dbReference>
<dbReference type="GO" id="GO:0005085">
    <property type="term" value="F:guanyl-nucleotide exchange factor activity"/>
    <property type="evidence" value="ECO:0007669"/>
    <property type="project" value="InterPro"/>
</dbReference>
<evidence type="ECO:0000256" key="11">
    <source>
        <dbReference type="PROSITE-ProRule" id="PRU00221"/>
    </source>
</evidence>
<dbReference type="GO" id="GO:0003400">
    <property type="term" value="P:regulation of COPII vesicle coating"/>
    <property type="evidence" value="ECO:0007669"/>
    <property type="project" value="TreeGrafter"/>
</dbReference>
<keyword evidence="8" id="KW-0653">Protein transport</keyword>
<dbReference type="Proteomes" id="UP000265160">
    <property type="component" value="LG11"/>
</dbReference>
<evidence type="ECO:0000256" key="7">
    <source>
        <dbReference type="ARBA" id="ARBA00022892"/>
    </source>
</evidence>
<dbReference type="Pfam" id="PF00400">
    <property type="entry name" value="WD40"/>
    <property type="match status" value="2"/>
</dbReference>
<dbReference type="Ensembl" id="ENSMZET00005034820.1">
    <property type="protein sequence ID" value="ENSMZEP00005033647.1"/>
    <property type="gene ID" value="ENSMZEG00005025152.1"/>
</dbReference>
<organism evidence="13 14">
    <name type="scientific">Maylandia zebra</name>
    <name type="common">zebra mbuna</name>
    <dbReference type="NCBI Taxonomy" id="106582"/>
    <lineage>
        <taxon>Eukaryota</taxon>
        <taxon>Metazoa</taxon>
        <taxon>Chordata</taxon>
        <taxon>Craniata</taxon>
        <taxon>Vertebrata</taxon>
        <taxon>Euteleostomi</taxon>
        <taxon>Actinopterygii</taxon>
        <taxon>Neopterygii</taxon>
        <taxon>Teleostei</taxon>
        <taxon>Neoteleostei</taxon>
        <taxon>Acanthomorphata</taxon>
        <taxon>Ovalentaria</taxon>
        <taxon>Cichlomorphae</taxon>
        <taxon>Cichliformes</taxon>
        <taxon>Cichlidae</taxon>
        <taxon>African cichlids</taxon>
        <taxon>Pseudocrenilabrinae</taxon>
        <taxon>Haplochromini</taxon>
        <taxon>Maylandia</taxon>
        <taxon>Maylandia zebra complex</taxon>
    </lineage>
</organism>
<dbReference type="SMART" id="SM00320">
    <property type="entry name" value="WD40"/>
    <property type="match status" value="4"/>
</dbReference>
<reference evidence="13 14" key="1">
    <citation type="journal article" date="2014" name="Nature">
        <title>The genomic substrate for adaptive radiation in African cichlid fish.</title>
        <authorList>
            <person name="Brawand D."/>
            <person name="Wagner C.E."/>
            <person name="Li Y.I."/>
            <person name="Malinsky M."/>
            <person name="Keller I."/>
            <person name="Fan S."/>
            <person name="Simakov O."/>
            <person name="Ng A.Y."/>
            <person name="Lim Z.W."/>
            <person name="Bezault E."/>
            <person name="Turner-Maier J."/>
            <person name="Johnson J."/>
            <person name="Alcazar R."/>
            <person name="Noh H.J."/>
            <person name="Russell P."/>
            <person name="Aken B."/>
            <person name="Alfoldi J."/>
            <person name="Amemiya C."/>
            <person name="Azzouzi N."/>
            <person name="Baroiller J.F."/>
            <person name="Barloy-Hubler F."/>
            <person name="Berlin A."/>
            <person name="Bloomquist R."/>
            <person name="Carleton K.L."/>
            <person name="Conte M.A."/>
            <person name="D'Cotta H."/>
            <person name="Eshel O."/>
            <person name="Gaffney L."/>
            <person name="Galibert F."/>
            <person name="Gante H.F."/>
            <person name="Gnerre S."/>
            <person name="Greuter L."/>
            <person name="Guyon R."/>
            <person name="Haddad N.S."/>
            <person name="Haerty W."/>
            <person name="Harris R.M."/>
            <person name="Hofmann H.A."/>
            <person name="Hourlier T."/>
            <person name="Hulata G."/>
            <person name="Jaffe D.B."/>
            <person name="Lara M."/>
            <person name="Lee A.P."/>
            <person name="MacCallum I."/>
            <person name="Mwaiko S."/>
            <person name="Nikaido M."/>
            <person name="Nishihara H."/>
            <person name="Ozouf-Costaz C."/>
            <person name="Penman D.J."/>
            <person name="Przybylski D."/>
            <person name="Rakotomanga M."/>
            <person name="Renn S.C.P."/>
            <person name="Ribeiro F.J."/>
            <person name="Ron M."/>
            <person name="Salzburger W."/>
            <person name="Sanchez-Pulido L."/>
            <person name="Santos M.E."/>
            <person name="Searle S."/>
            <person name="Sharpe T."/>
            <person name="Swofford R."/>
            <person name="Tan F.J."/>
            <person name="Williams L."/>
            <person name="Young S."/>
            <person name="Yin S."/>
            <person name="Okada N."/>
            <person name="Kocher T.D."/>
            <person name="Miska E.A."/>
            <person name="Lander E.S."/>
            <person name="Venkatesh B."/>
            <person name="Fernald R.D."/>
            <person name="Meyer A."/>
            <person name="Ponting C.P."/>
            <person name="Streelman J.T."/>
            <person name="Lindblad-Toh K."/>
            <person name="Seehausen O."/>
            <person name="Di Palma F."/>
        </authorList>
    </citation>
    <scope>NUCLEOTIDE SEQUENCE</scope>
</reference>
<keyword evidence="7" id="KW-0931">ER-Golgi transport</keyword>
<keyword evidence="4" id="KW-0812">Transmembrane</keyword>
<keyword evidence="6" id="KW-0256">Endoplasmic reticulum</keyword>
<comment type="subcellular location">
    <subcellularLocation>
        <location evidence="1">Endoplasmic reticulum membrane</location>
        <topology evidence="1">Single-pass membrane protein</topology>
    </subcellularLocation>
</comment>
<evidence type="ECO:0000256" key="5">
    <source>
        <dbReference type="ARBA" id="ARBA00022737"/>
    </source>
</evidence>
<evidence type="ECO:0000256" key="6">
    <source>
        <dbReference type="ARBA" id="ARBA00022824"/>
    </source>
</evidence>
<name>A0A3P9DHI5_9CICH</name>
<keyword evidence="10" id="KW-0472">Membrane</keyword>
<evidence type="ECO:0000256" key="3">
    <source>
        <dbReference type="ARBA" id="ARBA00022574"/>
    </source>
</evidence>
<dbReference type="PROSITE" id="PS50082">
    <property type="entry name" value="WD_REPEATS_2"/>
    <property type="match status" value="2"/>
</dbReference>
<dbReference type="GO" id="GO:0006888">
    <property type="term" value="P:endoplasmic reticulum to Golgi vesicle-mediated transport"/>
    <property type="evidence" value="ECO:0007669"/>
    <property type="project" value="TreeGrafter"/>
</dbReference>
<evidence type="ECO:0000256" key="2">
    <source>
        <dbReference type="ARBA" id="ARBA00022448"/>
    </source>
</evidence>
<keyword evidence="5" id="KW-0677">Repeat</keyword>
<evidence type="ECO:0000256" key="9">
    <source>
        <dbReference type="ARBA" id="ARBA00022989"/>
    </source>
</evidence>
<evidence type="ECO:0000313" key="14">
    <source>
        <dbReference type="Proteomes" id="UP000265160"/>
    </source>
</evidence>
<evidence type="ECO:0000256" key="10">
    <source>
        <dbReference type="ARBA" id="ARBA00023136"/>
    </source>
</evidence>
<dbReference type="GO" id="GO:0005789">
    <property type="term" value="C:endoplasmic reticulum membrane"/>
    <property type="evidence" value="ECO:0007669"/>
    <property type="project" value="UniProtKB-SubCell"/>
</dbReference>
<dbReference type="InterPro" id="IPR001680">
    <property type="entry name" value="WD40_rpt"/>
</dbReference>
<dbReference type="PANTHER" id="PTHR23284">
    <property type="entry name" value="PROLACTIN REGULATORY ELEMENT BINDING PROTEIN"/>
    <property type="match status" value="1"/>
</dbReference>
<proteinExistence type="predicted"/>
<evidence type="ECO:0000256" key="12">
    <source>
        <dbReference type="SAM" id="MobiDB-lite"/>
    </source>
</evidence>
<feature type="repeat" description="WD" evidence="11">
    <location>
        <begin position="172"/>
        <end position="194"/>
    </location>
</feature>
<sequence>MGKKKVPDLYRAPFPLYSVKVDPDTGLVIIAGGGGASKTGIKNAVHFLDLQLVGEYQHSASLLHSHDTDTRATMNMAVGKGVIAAGQDGTCCLMQFKQCTQKEAKDANKDGKSKQQGNARLRAGKGDKCGQDGVTPSGNMSDMKDETIHISVTASAEVQSDLNPQDPLQKVVRFSPDQSLLLTGGTDGHIRVWEFPSLKKKFDFKAHEGEIEDLDISPGNKHLVTVGRDFACSVWSGNQLSMSLKWHETMSQIDEKTYRYLACRFGKVEDQKDALRLYTVQIPHKRDRKPPPCYLTKWDGRSLLAMLTAPCGTEVISSLAVSDSGTFLGLGTVTGSVAIYIAFSLQRLYYVHESHGIVVTDLAFLPHSMKGKNIKGNNETALLSVAVDSRCQLHRVARRSKSCIIIY</sequence>
<keyword evidence="9" id="KW-1133">Transmembrane helix</keyword>
<feature type="compositionally biased region" description="Basic and acidic residues" evidence="12">
    <location>
        <begin position="104"/>
        <end position="113"/>
    </location>
</feature>
<dbReference type="InterPro" id="IPR045260">
    <property type="entry name" value="Sec12-like"/>
</dbReference>
<evidence type="ECO:0000256" key="8">
    <source>
        <dbReference type="ARBA" id="ARBA00022927"/>
    </source>
</evidence>
<keyword evidence="14" id="KW-1185">Reference proteome</keyword>
<dbReference type="Gene3D" id="2.130.10.10">
    <property type="entry name" value="YVTN repeat-like/Quinoprotein amine dehydrogenase"/>
    <property type="match status" value="1"/>
</dbReference>
<keyword evidence="3 11" id="KW-0853">WD repeat</keyword>
<dbReference type="InterPro" id="IPR036322">
    <property type="entry name" value="WD40_repeat_dom_sf"/>
</dbReference>
<feature type="repeat" description="WD" evidence="11">
    <location>
        <begin position="204"/>
        <end position="236"/>
    </location>
</feature>
<evidence type="ECO:0000256" key="1">
    <source>
        <dbReference type="ARBA" id="ARBA00004389"/>
    </source>
</evidence>
<dbReference type="GO" id="GO:0015031">
    <property type="term" value="P:protein transport"/>
    <property type="evidence" value="ECO:0007669"/>
    <property type="project" value="UniProtKB-KW"/>
</dbReference>
<dbReference type="SUPFAM" id="SSF50978">
    <property type="entry name" value="WD40 repeat-like"/>
    <property type="match status" value="1"/>
</dbReference>
<reference evidence="13" key="3">
    <citation type="submission" date="2025-09" db="UniProtKB">
        <authorList>
            <consortium name="Ensembl"/>
        </authorList>
    </citation>
    <scope>IDENTIFICATION</scope>
</reference>
<dbReference type="PROSITE" id="PS50294">
    <property type="entry name" value="WD_REPEATS_REGION"/>
    <property type="match status" value="1"/>
</dbReference>
<dbReference type="PANTHER" id="PTHR23284:SF0">
    <property type="entry name" value="PROLACTIN REGULATORY ELEMENT-BINDING PROTEIN"/>
    <property type="match status" value="1"/>
</dbReference>
<protein>
    <submittedName>
        <fullName evidence="13">Prolactin regulatory element binding</fullName>
    </submittedName>
</protein>
<keyword evidence="2" id="KW-0813">Transport</keyword>
<feature type="region of interest" description="Disordered" evidence="12">
    <location>
        <begin position="104"/>
        <end position="142"/>
    </location>
</feature>
<accession>A0A3P9DHI5</accession>
<dbReference type="AlphaFoldDB" id="A0A3P9DHI5"/>
<dbReference type="GeneTree" id="ENSGT00390000018031"/>
<reference evidence="13" key="2">
    <citation type="submission" date="2025-08" db="UniProtKB">
        <authorList>
            <consortium name="Ensembl"/>
        </authorList>
    </citation>
    <scope>IDENTIFICATION</scope>
</reference>